<organism evidence="2 3">
    <name type="scientific">Fibrella forsythiae</name>
    <dbReference type="NCBI Taxonomy" id="2817061"/>
    <lineage>
        <taxon>Bacteria</taxon>
        <taxon>Pseudomonadati</taxon>
        <taxon>Bacteroidota</taxon>
        <taxon>Cytophagia</taxon>
        <taxon>Cytophagales</taxon>
        <taxon>Spirosomataceae</taxon>
        <taxon>Fibrella</taxon>
    </lineage>
</organism>
<evidence type="ECO:0000313" key="2">
    <source>
        <dbReference type="EMBL" id="MBO0952014.1"/>
    </source>
</evidence>
<dbReference type="EMBL" id="JAFMYW010000009">
    <property type="protein sequence ID" value="MBO0952014.1"/>
    <property type="molecule type" value="Genomic_DNA"/>
</dbReference>
<dbReference type="SMART" id="SM00382">
    <property type="entry name" value="AAA"/>
    <property type="match status" value="1"/>
</dbReference>
<protein>
    <submittedName>
        <fullName evidence="2">AAA family ATPase</fullName>
    </submittedName>
</protein>
<gene>
    <name evidence="2" type="ORF">J2I46_25760</name>
</gene>
<sequence>MSDIRKRDKRPFYVISEEAYQESQSKKAQSSLHKIPEYNPMTSYISTYSKNIILYGPPGTGKTFGTIDLAIDIIDGPSNSNHKQKKVRYDQLRKEGQIEFVTFHQNYSYEDFVVGIKPDVDTDTAGLRFEKREGIFYKISKRSETNFRGSLVGGNIQIKSFEEVIEELTVKVQVGEIELETKAGYPLYITWDKDKQKLMYRRSTGAAYDLSLSSLKKSYEGTAEQYNNQRTYYNPIADLLRKEAEVKLVTPNVLKSFVLIIDEINRANMSRVFGELITLLEDDKRLGAENELTVTLSSGESFALPPNLYLIGTMNTADKSLALLDIALRRRFEFIYTKPDPELLESKAKEVLKKLNQAIRDEHKPADFLIGHAYFMGKDGSQLPEVFDNRVTPLLMEYFNGKVQTVIKVLDKAGVKAIADPITDELKVSYVE</sequence>
<dbReference type="SUPFAM" id="SSF52540">
    <property type="entry name" value="P-loop containing nucleoside triphosphate hydrolases"/>
    <property type="match status" value="1"/>
</dbReference>
<dbReference type="Proteomes" id="UP000664628">
    <property type="component" value="Unassembled WGS sequence"/>
</dbReference>
<dbReference type="Pfam" id="PF07728">
    <property type="entry name" value="AAA_5"/>
    <property type="match status" value="1"/>
</dbReference>
<dbReference type="InterPro" id="IPR003593">
    <property type="entry name" value="AAA+_ATPase"/>
</dbReference>
<comment type="caution">
    <text evidence="2">The sequence shown here is derived from an EMBL/GenBank/DDBJ whole genome shotgun (WGS) entry which is preliminary data.</text>
</comment>
<evidence type="ECO:0000313" key="3">
    <source>
        <dbReference type="Proteomes" id="UP000664628"/>
    </source>
</evidence>
<accession>A0ABS3JPT4</accession>
<dbReference type="InterPro" id="IPR027417">
    <property type="entry name" value="P-loop_NTPase"/>
</dbReference>
<dbReference type="PANTHER" id="PTHR37291:SF1">
    <property type="entry name" value="TYPE IV METHYL-DIRECTED RESTRICTION ENZYME ECOKMCRB SUBUNIT"/>
    <property type="match status" value="1"/>
</dbReference>
<name>A0ABS3JPT4_9BACT</name>
<feature type="domain" description="AAA+ ATPase" evidence="1">
    <location>
        <begin position="48"/>
        <end position="340"/>
    </location>
</feature>
<dbReference type="InterPro" id="IPR052934">
    <property type="entry name" value="Methyl-DNA_Rec/Restrict_Enz"/>
</dbReference>
<evidence type="ECO:0000259" key="1">
    <source>
        <dbReference type="SMART" id="SM00382"/>
    </source>
</evidence>
<dbReference type="Gene3D" id="3.40.50.300">
    <property type="entry name" value="P-loop containing nucleotide triphosphate hydrolases"/>
    <property type="match status" value="2"/>
</dbReference>
<proteinExistence type="predicted"/>
<reference evidence="2 3" key="1">
    <citation type="submission" date="2021-03" db="EMBL/GenBank/DDBJ databases">
        <title>Fibrella sp. HMF5405 genome sequencing and assembly.</title>
        <authorList>
            <person name="Kang H."/>
            <person name="Kim H."/>
            <person name="Bae S."/>
            <person name="Joh K."/>
        </authorList>
    </citation>
    <scope>NUCLEOTIDE SEQUENCE [LARGE SCALE GENOMIC DNA]</scope>
    <source>
        <strain evidence="2 3">HMF5405</strain>
    </source>
</reference>
<dbReference type="InterPro" id="IPR011704">
    <property type="entry name" value="ATPase_dyneun-rel_AAA"/>
</dbReference>
<keyword evidence="3" id="KW-1185">Reference proteome</keyword>
<dbReference type="PANTHER" id="PTHR37291">
    <property type="entry name" value="5-METHYLCYTOSINE-SPECIFIC RESTRICTION ENZYME B"/>
    <property type="match status" value="1"/>
</dbReference>